<organism evidence="1 2">
    <name type="scientific">Heterodera trifolii</name>
    <dbReference type="NCBI Taxonomy" id="157864"/>
    <lineage>
        <taxon>Eukaryota</taxon>
        <taxon>Metazoa</taxon>
        <taxon>Ecdysozoa</taxon>
        <taxon>Nematoda</taxon>
        <taxon>Chromadorea</taxon>
        <taxon>Rhabditida</taxon>
        <taxon>Tylenchina</taxon>
        <taxon>Tylenchomorpha</taxon>
        <taxon>Tylenchoidea</taxon>
        <taxon>Heteroderidae</taxon>
        <taxon>Heteroderinae</taxon>
        <taxon>Heterodera</taxon>
    </lineage>
</organism>
<dbReference type="Proteomes" id="UP001620626">
    <property type="component" value="Unassembled WGS sequence"/>
</dbReference>
<reference evidence="1 2" key="1">
    <citation type="submission" date="2024-10" db="EMBL/GenBank/DDBJ databases">
        <authorList>
            <person name="Kim D."/>
        </authorList>
    </citation>
    <scope>NUCLEOTIDE SEQUENCE [LARGE SCALE GENOMIC DNA]</scope>
    <source>
        <strain evidence="1">BH-2024</strain>
    </source>
</reference>
<gene>
    <name evidence="1" type="ORF">niasHT_000363</name>
</gene>
<dbReference type="Gene3D" id="3.40.50.2300">
    <property type="match status" value="1"/>
</dbReference>
<comment type="caution">
    <text evidence="1">The sequence shown here is derived from an EMBL/GenBank/DDBJ whole genome shotgun (WGS) entry which is preliminary data.</text>
</comment>
<dbReference type="InterPro" id="IPR028082">
    <property type="entry name" value="Peripla_BP_I"/>
</dbReference>
<sequence>MSDCFQPRAVCFANEVVLNEKIDVLIGPACVTGKKPKFVALCQIAQFRKGAIAAGYVAAFYDMPIYLWGATVSPALTNTTVFPTVNNVNVNTDTSVGGGI</sequence>
<keyword evidence="2" id="KW-1185">Reference proteome</keyword>
<proteinExistence type="predicted"/>
<evidence type="ECO:0000313" key="1">
    <source>
        <dbReference type="EMBL" id="KAL3125091.1"/>
    </source>
</evidence>
<protein>
    <submittedName>
        <fullName evidence="1">Uncharacterized protein</fullName>
    </submittedName>
</protein>
<dbReference type="EMBL" id="JBICBT010000051">
    <property type="protein sequence ID" value="KAL3125091.1"/>
    <property type="molecule type" value="Genomic_DNA"/>
</dbReference>
<evidence type="ECO:0000313" key="2">
    <source>
        <dbReference type="Proteomes" id="UP001620626"/>
    </source>
</evidence>
<accession>A0ABD2MC56</accession>
<dbReference type="AlphaFoldDB" id="A0ABD2MC56"/>
<name>A0ABD2MC56_9BILA</name>
<dbReference type="SUPFAM" id="SSF53822">
    <property type="entry name" value="Periplasmic binding protein-like I"/>
    <property type="match status" value="1"/>
</dbReference>